<dbReference type="Pfam" id="PF02481">
    <property type="entry name" value="DNA_processg_A"/>
    <property type="match status" value="1"/>
</dbReference>
<dbReference type="OrthoDB" id="9785707at2"/>
<proteinExistence type="inferred from homology"/>
<comment type="caution">
    <text evidence="4">The sequence shown here is derived from an EMBL/GenBank/DDBJ whole genome shotgun (WGS) entry which is preliminary data.</text>
</comment>
<dbReference type="GO" id="GO:0009294">
    <property type="term" value="P:DNA-mediated transformation"/>
    <property type="evidence" value="ECO:0007669"/>
    <property type="project" value="InterPro"/>
</dbReference>
<dbReference type="InterPro" id="IPR010994">
    <property type="entry name" value="RuvA_2-like"/>
</dbReference>
<evidence type="ECO:0000313" key="4">
    <source>
        <dbReference type="EMBL" id="PNU00634.1"/>
    </source>
</evidence>
<dbReference type="KEGG" id="cthd:CDO33_07665"/>
<evidence type="ECO:0000313" key="5">
    <source>
        <dbReference type="Proteomes" id="UP000236151"/>
    </source>
</evidence>
<feature type="domain" description="Smf/DprA SLOG" evidence="2">
    <location>
        <begin position="80"/>
        <end position="287"/>
    </location>
</feature>
<dbReference type="InterPro" id="IPR003488">
    <property type="entry name" value="DprA"/>
</dbReference>
<dbReference type="PANTHER" id="PTHR43022">
    <property type="entry name" value="PROTEIN SMF"/>
    <property type="match status" value="1"/>
</dbReference>
<dbReference type="NCBIfam" id="TIGR00732">
    <property type="entry name" value="dprA"/>
    <property type="match status" value="1"/>
</dbReference>
<protein>
    <submittedName>
        <fullName evidence="4">DNA-protecting protein DprA</fullName>
    </submittedName>
</protein>
<reference evidence="4 5" key="1">
    <citation type="submission" date="2017-06" db="EMBL/GenBank/DDBJ databases">
        <title>Investigating the central metabolism of Clostridium thermosuccinogenes.</title>
        <authorList>
            <person name="Koendjbiharie J.G."/>
            <person name="van Kranenburg R."/>
        </authorList>
    </citation>
    <scope>NUCLEOTIDE SEQUENCE [LARGE SCALE GENOMIC DNA]</scope>
    <source>
        <strain evidence="4 5">DSM 5806</strain>
    </source>
</reference>
<keyword evidence="5" id="KW-1185">Reference proteome</keyword>
<dbReference type="Pfam" id="PF17782">
    <property type="entry name" value="WHD_DprA"/>
    <property type="match status" value="1"/>
</dbReference>
<dbReference type="Gene3D" id="3.40.50.450">
    <property type="match status" value="1"/>
</dbReference>
<dbReference type="Proteomes" id="UP000236151">
    <property type="component" value="Unassembled WGS sequence"/>
</dbReference>
<dbReference type="InterPro" id="IPR057666">
    <property type="entry name" value="DrpA_SLOG"/>
</dbReference>
<accession>A0A2K2FPE8</accession>
<comment type="similarity">
    <text evidence="1">Belongs to the DprA/Smf family.</text>
</comment>
<dbReference type="SUPFAM" id="SSF102405">
    <property type="entry name" value="MCP/YpsA-like"/>
    <property type="match status" value="1"/>
</dbReference>
<name>A0A2K2FPE8_9CLOT</name>
<dbReference type="InterPro" id="IPR041614">
    <property type="entry name" value="DprA_WH"/>
</dbReference>
<organism evidence="4 5">
    <name type="scientific">Clostridium thermosuccinogenes</name>
    <dbReference type="NCBI Taxonomy" id="84032"/>
    <lineage>
        <taxon>Bacteria</taxon>
        <taxon>Bacillati</taxon>
        <taxon>Bacillota</taxon>
        <taxon>Clostridia</taxon>
        <taxon>Eubacteriales</taxon>
        <taxon>Clostridiaceae</taxon>
        <taxon>Clostridium</taxon>
    </lineage>
</organism>
<evidence type="ECO:0000259" key="3">
    <source>
        <dbReference type="Pfam" id="PF17782"/>
    </source>
</evidence>
<dbReference type="SUPFAM" id="SSF47781">
    <property type="entry name" value="RuvA domain 2-like"/>
    <property type="match status" value="1"/>
</dbReference>
<dbReference type="PANTHER" id="PTHR43022:SF1">
    <property type="entry name" value="PROTEIN SMF"/>
    <property type="match status" value="1"/>
</dbReference>
<gene>
    <name evidence="4" type="primary">dprA</name>
    <name evidence="4" type="ORF">CDQ84_05165</name>
</gene>
<dbReference type="EMBL" id="NIOJ01000008">
    <property type="protein sequence ID" value="PNU00634.1"/>
    <property type="molecule type" value="Genomic_DNA"/>
</dbReference>
<feature type="domain" description="DprA winged helix" evidence="3">
    <location>
        <begin position="313"/>
        <end position="363"/>
    </location>
</feature>
<evidence type="ECO:0000256" key="1">
    <source>
        <dbReference type="ARBA" id="ARBA00006525"/>
    </source>
</evidence>
<dbReference type="RefSeq" id="WP_103080663.1">
    <property type="nucleotide sequence ID" value="NZ_CP021850.1"/>
</dbReference>
<dbReference type="InterPro" id="IPR036388">
    <property type="entry name" value="WH-like_DNA-bd_sf"/>
</dbReference>
<sequence length="369" mass="41327">MPEQLKYWVWLNSLPKIGARRGAQLIKYFGEPERIWQLDEYELVKAPFMTPVILNQLLDRNLRQEADRIMEDIHKKQISVITIKDEAYPFYLKNIHDPPVILYVKGSLTNNSKCIAIVGSRYATSYGLSMAEKLAKSLAEHKITVVSGMARGIDSYAHDGALKGNGTTVAVLGCGLDNPYPPENKKLMERIMENGAVISEYPPGMPPLPMNFPARNRIISGMCMGVVVIEAGERSGSLITADFALEQGRDVFAVPGNINSYNSKGTNKLIKEGAKIVTCVEDILEEISPDWQAAQDNPKEERPGTRMEYELLDFEEKLIWNCLETEPLHVDILAKKSGLSMQTINSLLIMMELKGLVEQLPGKIYKLKD</sequence>
<dbReference type="AlphaFoldDB" id="A0A2K2FPE8"/>
<evidence type="ECO:0000259" key="2">
    <source>
        <dbReference type="Pfam" id="PF02481"/>
    </source>
</evidence>
<dbReference type="Gene3D" id="1.10.10.10">
    <property type="entry name" value="Winged helix-like DNA-binding domain superfamily/Winged helix DNA-binding domain"/>
    <property type="match status" value="1"/>
</dbReference>